<keyword evidence="10" id="KW-0807">Transducer</keyword>
<dbReference type="PROSITE" id="PS00237">
    <property type="entry name" value="G_PROTEIN_RECEP_F1_1"/>
    <property type="match status" value="1"/>
</dbReference>
<feature type="transmembrane region" description="Helical" evidence="11">
    <location>
        <begin position="225"/>
        <end position="251"/>
    </location>
</feature>
<keyword evidence="14" id="KW-1185">Reference proteome</keyword>
<dbReference type="GO" id="GO:0007204">
    <property type="term" value="P:positive regulation of cytosolic calcium ion concentration"/>
    <property type="evidence" value="ECO:0007669"/>
    <property type="project" value="TreeGrafter"/>
</dbReference>
<evidence type="ECO:0000313" key="14">
    <source>
        <dbReference type="Proteomes" id="UP000327044"/>
    </source>
</evidence>
<dbReference type="GO" id="GO:0004930">
    <property type="term" value="F:G protein-coupled receptor activity"/>
    <property type="evidence" value="ECO:0007669"/>
    <property type="project" value="UniProtKB-KW"/>
</dbReference>
<dbReference type="GO" id="GO:0005886">
    <property type="term" value="C:plasma membrane"/>
    <property type="evidence" value="ECO:0007669"/>
    <property type="project" value="UniProtKB-SubCell"/>
</dbReference>
<evidence type="ECO:0000256" key="7">
    <source>
        <dbReference type="ARBA" id="ARBA00023136"/>
    </source>
</evidence>
<dbReference type="PROSITE" id="PS50262">
    <property type="entry name" value="G_PROTEIN_RECEP_F1_2"/>
    <property type="match status" value="1"/>
</dbReference>
<dbReference type="Gene3D" id="1.20.1070.10">
    <property type="entry name" value="Rhodopsin 7-helix transmembrane proteins"/>
    <property type="match status" value="1"/>
</dbReference>
<dbReference type="InterPro" id="IPR017452">
    <property type="entry name" value="GPCR_Rhodpsn_7TM"/>
</dbReference>
<comment type="caution">
    <text evidence="13">The sequence shown here is derived from an EMBL/GenBank/DDBJ whole genome shotgun (WGS) entry which is preliminary data.</text>
</comment>
<evidence type="ECO:0000256" key="8">
    <source>
        <dbReference type="ARBA" id="ARBA00023170"/>
    </source>
</evidence>
<dbReference type="InParanoid" id="A0A5N4AV60"/>
<dbReference type="SUPFAM" id="SSF81321">
    <property type="entry name" value="Family A G protein-coupled receptor-like"/>
    <property type="match status" value="1"/>
</dbReference>
<evidence type="ECO:0000256" key="3">
    <source>
        <dbReference type="ARBA" id="ARBA00022475"/>
    </source>
</evidence>
<keyword evidence="7 11" id="KW-0472">Membrane</keyword>
<keyword evidence="3" id="KW-1003">Cell membrane</keyword>
<evidence type="ECO:0000256" key="1">
    <source>
        <dbReference type="ARBA" id="ARBA00004651"/>
    </source>
</evidence>
<keyword evidence="9" id="KW-0325">Glycoprotein</keyword>
<dbReference type="GO" id="GO:0007189">
    <property type="term" value="P:adenylate cyclase-activating G protein-coupled receptor signaling pathway"/>
    <property type="evidence" value="ECO:0007669"/>
    <property type="project" value="TreeGrafter"/>
</dbReference>
<keyword evidence="4 11" id="KW-0812">Transmembrane</keyword>
<dbReference type="Pfam" id="PF00001">
    <property type="entry name" value="7tm_1"/>
    <property type="match status" value="1"/>
</dbReference>
<feature type="transmembrane region" description="Helical" evidence="11">
    <location>
        <begin position="139"/>
        <end position="161"/>
    </location>
</feature>
<evidence type="ECO:0000256" key="5">
    <source>
        <dbReference type="ARBA" id="ARBA00022989"/>
    </source>
</evidence>
<dbReference type="PANTHER" id="PTHR11866">
    <property type="entry name" value="G-PROTEIN COUPLED RECEPTOR FAMILY 1 MEMBER"/>
    <property type="match status" value="1"/>
</dbReference>
<organism evidence="13 14">
    <name type="scientific">Photinus pyralis</name>
    <name type="common">Common eastern firefly</name>
    <name type="synonym">Lampyris pyralis</name>
    <dbReference type="NCBI Taxonomy" id="7054"/>
    <lineage>
        <taxon>Eukaryota</taxon>
        <taxon>Metazoa</taxon>
        <taxon>Ecdysozoa</taxon>
        <taxon>Arthropoda</taxon>
        <taxon>Hexapoda</taxon>
        <taxon>Insecta</taxon>
        <taxon>Pterygota</taxon>
        <taxon>Neoptera</taxon>
        <taxon>Endopterygota</taxon>
        <taxon>Coleoptera</taxon>
        <taxon>Polyphaga</taxon>
        <taxon>Elateriformia</taxon>
        <taxon>Elateroidea</taxon>
        <taxon>Lampyridae</taxon>
        <taxon>Lampyrinae</taxon>
        <taxon>Photinus</taxon>
    </lineage>
</organism>
<accession>A0A5N4AV60</accession>
<feature type="transmembrane region" description="Helical" evidence="11">
    <location>
        <begin position="181"/>
        <end position="204"/>
    </location>
</feature>
<evidence type="ECO:0000256" key="6">
    <source>
        <dbReference type="ARBA" id="ARBA00023040"/>
    </source>
</evidence>
<dbReference type="EMBL" id="VVIM01000003">
    <property type="protein sequence ID" value="KAB0801231.1"/>
    <property type="molecule type" value="Genomic_DNA"/>
</dbReference>
<feature type="transmembrane region" description="Helical" evidence="11">
    <location>
        <begin position="287"/>
        <end position="309"/>
    </location>
</feature>
<dbReference type="PANTHER" id="PTHR11866:SF16">
    <property type="entry name" value="PROSTAGLANDIN E2 RECEPTOR EP4 SUBTYPE-LIKE PROTEIN"/>
    <property type="match status" value="1"/>
</dbReference>
<evidence type="ECO:0000259" key="12">
    <source>
        <dbReference type="PROSITE" id="PS50262"/>
    </source>
</evidence>
<evidence type="ECO:0000256" key="9">
    <source>
        <dbReference type="ARBA" id="ARBA00023180"/>
    </source>
</evidence>
<evidence type="ECO:0000256" key="11">
    <source>
        <dbReference type="SAM" id="Phobius"/>
    </source>
</evidence>
<evidence type="ECO:0000313" key="13">
    <source>
        <dbReference type="EMBL" id="KAB0801231.1"/>
    </source>
</evidence>
<evidence type="ECO:0000256" key="2">
    <source>
        <dbReference type="ARBA" id="ARBA00010663"/>
    </source>
</evidence>
<dbReference type="InterPro" id="IPR008365">
    <property type="entry name" value="Prostanoid_rcpt"/>
</dbReference>
<feature type="transmembrane region" description="Helical" evidence="11">
    <location>
        <begin position="104"/>
        <end position="127"/>
    </location>
</feature>
<keyword evidence="6" id="KW-0297">G-protein coupled receptor</keyword>
<keyword evidence="8" id="KW-0675">Receptor</keyword>
<comment type="similarity">
    <text evidence="2">Belongs to the G-protein coupled receptor 1 family.</text>
</comment>
<dbReference type="Proteomes" id="UP000327044">
    <property type="component" value="Unassembled WGS sequence"/>
</dbReference>
<reference evidence="13 14" key="1">
    <citation type="journal article" date="2018" name="Elife">
        <title>Firefly genomes illuminate parallel origins of bioluminescence in beetles.</title>
        <authorList>
            <person name="Fallon T.R."/>
            <person name="Lower S.E."/>
            <person name="Chang C.H."/>
            <person name="Bessho-Uehara M."/>
            <person name="Martin G.J."/>
            <person name="Bewick A.J."/>
            <person name="Behringer M."/>
            <person name="Debat H.J."/>
            <person name="Wong I."/>
            <person name="Day J.C."/>
            <person name="Suvorov A."/>
            <person name="Silva C.J."/>
            <person name="Stanger-Hall K.F."/>
            <person name="Hall D.W."/>
            <person name="Schmitz R.J."/>
            <person name="Nelson D.R."/>
            <person name="Lewis S.M."/>
            <person name="Shigenobu S."/>
            <person name="Bybee S.M."/>
            <person name="Larracuente A.M."/>
            <person name="Oba Y."/>
            <person name="Weng J.K."/>
        </authorList>
    </citation>
    <scope>NUCLEOTIDE SEQUENCE [LARGE SCALE GENOMIC DNA]</scope>
    <source>
        <strain evidence="13">1611_PpyrPB1</strain>
        <tissue evidence="13">Whole body</tissue>
    </source>
</reference>
<keyword evidence="5 11" id="KW-1133">Transmembrane helix</keyword>
<evidence type="ECO:0000256" key="10">
    <source>
        <dbReference type="ARBA" id="ARBA00023224"/>
    </source>
</evidence>
<dbReference type="FunCoup" id="A0A5N4AV60">
    <property type="interactions" value="77"/>
</dbReference>
<gene>
    <name evidence="13" type="ORF">PPYR_05585</name>
</gene>
<evidence type="ECO:0000256" key="4">
    <source>
        <dbReference type="ARBA" id="ARBA00022692"/>
    </source>
</evidence>
<dbReference type="AlphaFoldDB" id="A0A5N4AV60"/>
<sequence length="391" mass="44647">MSIIRNRITRLRLSELHALSLITPLNNVSLNDNTQCFRVPPEMKNITAVAKAMEHFSEISEKNSNVQLIMHVVITIAFIIGALANLTVLWILHKSSKVRNSKHILMLRCLASNDIIAQCGMLLMLYLNKYDVLPTHWRCALFVCLRGFGIGSGCVALVMAVERWLALTKPFLYQAFVTHSVVKRCIFLLWGGAIIVTYFPLFGFGQYYNNGKCSRYREAMLCKDVIYAFIFFTFGTSIILGIVCCNVRILYELWKIRNTQRPLVRRCSKPEVTTRYSTEEEVSFAKLMAALCIVFITCWMPQMISIPLAQFWKESRLYKVLGKISDPLLVVYFALDPYVYVLQRYTRGNPCKMFLRSSRSSSGSRSISINGATQTSSIHLQSLTPILREKV</sequence>
<proteinExistence type="inferred from homology"/>
<dbReference type="InterPro" id="IPR000276">
    <property type="entry name" value="GPCR_Rhodpsn"/>
</dbReference>
<feature type="transmembrane region" description="Helical" evidence="11">
    <location>
        <begin position="68"/>
        <end position="92"/>
    </location>
</feature>
<protein>
    <recommendedName>
        <fullName evidence="12">G-protein coupled receptors family 1 profile domain-containing protein</fullName>
    </recommendedName>
</protein>
<name>A0A5N4AV60_PHOPY</name>
<comment type="subcellular location">
    <subcellularLocation>
        <location evidence="1">Cell membrane</location>
        <topology evidence="1">Multi-pass membrane protein</topology>
    </subcellularLocation>
</comment>
<feature type="domain" description="G-protein coupled receptors family 1 profile" evidence="12">
    <location>
        <begin position="84"/>
        <end position="340"/>
    </location>
</feature>